<evidence type="ECO:0000256" key="5">
    <source>
        <dbReference type="ARBA" id="ARBA00022490"/>
    </source>
</evidence>
<dbReference type="Pfam" id="PF13932">
    <property type="entry name" value="SAM_GIDA_C"/>
    <property type="match status" value="1"/>
</dbReference>
<evidence type="ECO:0000256" key="2">
    <source>
        <dbReference type="ARBA" id="ARBA00003717"/>
    </source>
</evidence>
<accession>A0A2S0KNK1</accession>
<reference evidence="15" key="1">
    <citation type="submission" date="2018-02" db="EMBL/GenBank/DDBJ databases">
        <authorList>
            <person name="Holder M.E."/>
            <person name="Ajami N.J."/>
            <person name="Petrosino J.F."/>
        </authorList>
    </citation>
    <scope>NUCLEOTIDE SEQUENCE [LARGE SCALE GENOMIC DNA]</scope>
    <source>
        <strain evidence="15">CCUG 47711</strain>
    </source>
</reference>
<dbReference type="GO" id="GO:0030488">
    <property type="term" value="P:tRNA methylation"/>
    <property type="evidence" value="ECO:0007669"/>
    <property type="project" value="TreeGrafter"/>
</dbReference>
<keyword evidence="15" id="KW-1185">Reference proteome</keyword>
<feature type="binding site" evidence="12">
    <location>
        <begin position="25"/>
        <end position="30"/>
    </location>
    <ligand>
        <name>FAD</name>
        <dbReference type="ChEBI" id="CHEBI:57692"/>
    </ligand>
</feature>
<dbReference type="RefSeq" id="WP_106012569.1">
    <property type="nucleotide sequence ID" value="NZ_CP027226.1"/>
</dbReference>
<dbReference type="FunFam" id="1.10.10.1800:FF:000001">
    <property type="entry name" value="tRNA uridine 5-carboxymethylaminomethyl modification enzyme MnmG"/>
    <property type="match status" value="1"/>
</dbReference>
<keyword evidence="5 12" id="KW-0963">Cytoplasm</keyword>
<evidence type="ECO:0000256" key="10">
    <source>
        <dbReference type="ARBA" id="ARBA00025948"/>
    </source>
</evidence>
<dbReference type="InterPro" id="IPR004416">
    <property type="entry name" value="MnmG"/>
</dbReference>
<evidence type="ECO:0000259" key="13">
    <source>
        <dbReference type="SMART" id="SM01228"/>
    </source>
</evidence>
<dbReference type="Gene3D" id="1.10.10.1800">
    <property type="entry name" value="tRNA uridine 5-carboxymethylaminomethyl modification enzyme MnmG/GidA"/>
    <property type="match status" value="1"/>
</dbReference>
<evidence type="ECO:0000256" key="9">
    <source>
        <dbReference type="ARBA" id="ARBA00023027"/>
    </source>
</evidence>
<keyword evidence="7 12" id="KW-0819">tRNA processing</keyword>
<dbReference type="SMART" id="SM01228">
    <property type="entry name" value="GIDA_assoc_3"/>
    <property type="match status" value="1"/>
</dbReference>
<dbReference type="NCBIfam" id="TIGR00136">
    <property type="entry name" value="mnmG_gidA"/>
    <property type="match status" value="1"/>
</dbReference>
<feature type="domain" description="tRNA uridine 5-carboxymethylaminomethyl modification enzyme C-terminal subdomain" evidence="13">
    <location>
        <begin position="566"/>
        <end position="637"/>
    </location>
</feature>
<dbReference type="InterPro" id="IPR002218">
    <property type="entry name" value="MnmG-rel"/>
</dbReference>
<dbReference type="SUPFAM" id="SSF51905">
    <property type="entry name" value="FAD/NAD(P)-binding domain"/>
    <property type="match status" value="1"/>
</dbReference>
<dbReference type="HAMAP" id="MF_00129">
    <property type="entry name" value="MnmG_GidA"/>
    <property type="match status" value="1"/>
</dbReference>
<comment type="caution">
    <text evidence="12">Lacks conserved residue(s) required for the propagation of feature annotation.</text>
</comment>
<evidence type="ECO:0000313" key="14">
    <source>
        <dbReference type="EMBL" id="AVM42615.1"/>
    </source>
</evidence>
<dbReference type="GO" id="GO:0005829">
    <property type="term" value="C:cytosol"/>
    <property type="evidence" value="ECO:0007669"/>
    <property type="project" value="TreeGrafter"/>
</dbReference>
<evidence type="ECO:0000256" key="1">
    <source>
        <dbReference type="ARBA" id="ARBA00001974"/>
    </source>
</evidence>
<dbReference type="InterPro" id="IPR020595">
    <property type="entry name" value="MnmG-rel_CS"/>
</dbReference>
<dbReference type="InterPro" id="IPR047001">
    <property type="entry name" value="MnmG_C_subdom"/>
</dbReference>
<feature type="binding site" evidence="12">
    <location>
        <begin position="294"/>
        <end position="308"/>
    </location>
    <ligand>
        <name>NAD(+)</name>
        <dbReference type="ChEBI" id="CHEBI:57540"/>
    </ligand>
</feature>
<comment type="similarity">
    <text evidence="3 12">Belongs to the MnmG family.</text>
</comment>
<dbReference type="GO" id="GO:0002098">
    <property type="term" value="P:tRNA wobble uridine modification"/>
    <property type="evidence" value="ECO:0007669"/>
    <property type="project" value="InterPro"/>
</dbReference>
<protein>
    <recommendedName>
        <fullName evidence="4 12">tRNA uridine 5-carboxymethylaminomethyl modification enzyme MnmG</fullName>
    </recommendedName>
    <alternativeName>
        <fullName evidence="11 12">Glucose-inhibited division protein A</fullName>
    </alternativeName>
</protein>
<gene>
    <name evidence="12" type="primary">mnmG</name>
    <name evidence="12" type="synonym">gidA</name>
    <name evidence="14" type="ORF">C5Q98_05040</name>
</gene>
<evidence type="ECO:0000256" key="6">
    <source>
        <dbReference type="ARBA" id="ARBA00022630"/>
    </source>
</evidence>
<dbReference type="FunFam" id="3.50.50.60:FF:000002">
    <property type="entry name" value="tRNA uridine 5-carboxymethylaminomethyl modification enzyme MnmG"/>
    <property type="match status" value="1"/>
</dbReference>
<dbReference type="Pfam" id="PF01134">
    <property type="entry name" value="GIDA"/>
    <property type="match status" value="1"/>
</dbReference>
<evidence type="ECO:0000256" key="4">
    <source>
        <dbReference type="ARBA" id="ARBA00020461"/>
    </source>
</evidence>
<dbReference type="PANTHER" id="PTHR11806">
    <property type="entry name" value="GLUCOSE INHIBITED DIVISION PROTEIN A"/>
    <property type="match status" value="1"/>
</dbReference>
<dbReference type="FunFam" id="1.10.150.570:FF:000001">
    <property type="entry name" value="tRNA uridine 5-carboxymethylaminomethyl modification enzyme MnmG"/>
    <property type="match status" value="1"/>
</dbReference>
<dbReference type="InterPro" id="IPR049312">
    <property type="entry name" value="GIDA_C_N"/>
</dbReference>
<sequence>MRSFEEVIKDEKYYLAGEYDLAVVGAGHAGCEAALAAARMGLKVVLFSMSLETIANLPCNPNIGGSAKGQIVREISALGGEMARVADKAGIQFRMLNSSKGPAVRAPRAQVDRSLYMDEMKHTLEKEENLHLRQAEIVELLSKKNADGKYEIEACVSMTNAIYKAKTFILTTGTYLDARIIIGETNYSSGPDNQRPAMDIIQSLRELELPLQRFKTGTPVRVNKNSIDFSKMEIQEGEEEPWTFSFLYGEDRPKEARRDQEACYITWTSTGTQSIIENNLYRSPLYGGEFHGVGARYCPSIEDKIVRFPDKERHQVFVEPMGVNTEEMYIQGLSSSLPEEVQLKFLKSVPGLENAVVQRTGYAIEYECINPYCLGADLNVKTVENLYTAGQINGTSGYEEAAGQGFIAGVNAARKVLGKDKFVLDRSEAYIGVLIDDLVTEGTKEPYRMLSSRAEYRLILRQDNADLRLTDLGYELGLVSEKQYEGFKQRRLDLENEIARIEAVRVTPSEKVNKFLEEKGTSALNTGASLADLLRRPQIKYLDLAEIDSDINTEDQVLIDSVENAIKYAGYIEIEQRRIDKFKKREQKVLPDDIDYKSITGLRNEAKEKLDKMRPESIGQASRISGVSPADIGVLMVYLEAKEKQEKYNAKKG</sequence>
<dbReference type="InterPro" id="IPR044920">
    <property type="entry name" value="MnmG_C_subdom_sf"/>
</dbReference>
<dbReference type="PROSITE" id="PS01281">
    <property type="entry name" value="GIDA_2"/>
    <property type="match status" value="1"/>
</dbReference>
<name>A0A2S0KNK1_9FIRM</name>
<dbReference type="AlphaFoldDB" id="A0A2S0KNK1"/>
<dbReference type="OrthoDB" id="9815560at2"/>
<proteinExistence type="inferred from homology"/>
<dbReference type="InterPro" id="IPR036188">
    <property type="entry name" value="FAD/NAD-bd_sf"/>
</dbReference>
<dbReference type="Gene3D" id="3.50.50.60">
    <property type="entry name" value="FAD/NAD(P)-binding domain"/>
    <property type="match status" value="2"/>
</dbReference>
<keyword evidence="9 12" id="KW-0520">NAD</keyword>
<dbReference type="InterPro" id="IPR040131">
    <property type="entry name" value="MnmG_N"/>
</dbReference>
<keyword evidence="8 12" id="KW-0274">FAD</keyword>
<dbReference type="KEGG" id="fsa:C5Q98_05040"/>
<comment type="cofactor">
    <cofactor evidence="1 12">
        <name>FAD</name>
        <dbReference type="ChEBI" id="CHEBI:57692"/>
    </cofactor>
</comment>
<dbReference type="EMBL" id="CP027226">
    <property type="protein sequence ID" value="AVM42615.1"/>
    <property type="molecule type" value="Genomic_DNA"/>
</dbReference>
<organism evidence="14 15">
    <name type="scientific">Fastidiosipila sanguinis</name>
    <dbReference type="NCBI Taxonomy" id="236753"/>
    <lineage>
        <taxon>Bacteria</taxon>
        <taxon>Bacillati</taxon>
        <taxon>Bacillota</taxon>
        <taxon>Clostridia</taxon>
        <taxon>Eubacteriales</taxon>
        <taxon>Oscillospiraceae</taxon>
        <taxon>Fastidiosipila</taxon>
    </lineage>
</organism>
<evidence type="ECO:0000313" key="15">
    <source>
        <dbReference type="Proteomes" id="UP000237947"/>
    </source>
</evidence>
<keyword evidence="6 12" id="KW-0285">Flavoprotein</keyword>
<dbReference type="InterPro" id="IPR026904">
    <property type="entry name" value="MnmG_C"/>
</dbReference>
<dbReference type="GO" id="GO:0050660">
    <property type="term" value="F:flavin adenine dinucleotide binding"/>
    <property type="evidence" value="ECO:0007669"/>
    <property type="project" value="UniProtKB-UniRule"/>
</dbReference>
<dbReference type="Pfam" id="PF21680">
    <property type="entry name" value="GIDA_C_1st"/>
    <property type="match status" value="1"/>
</dbReference>
<comment type="subcellular location">
    <subcellularLocation>
        <location evidence="12">Cytoplasm</location>
    </subcellularLocation>
</comment>
<evidence type="ECO:0000256" key="7">
    <source>
        <dbReference type="ARBA" id="ARBA00022694"/>
    </source>
</evidence>
<dbReference type="Gene3D" id="1.10.150.570">
    <property type="entry name" value="GidA associated domain, C-terminal subdomain"/>
    <property type="match status" value="1"/>
</dbReference>
<comment type="function">
    <text evidence="2 12">NAD-binding protein involved in the addition of a carboxymethylaminomethyl (cmnm) group at the wobble position (U34) of certain tRNAs, forming tRNA-cmnm(5)s(2)U34.</text>
</comment>
<evidence type="ECO:0000256" key="11">
    <source>
        <dbReference type="ARBA" id="ARBA00031800"/>
    </source>
</evidence>
<evidence type="ECO:0000256" key="8">
    <source>
        <dbReference type="ARBA" id="ARBA00022827"/>
    </source>
</evidence>
<dbReference type="Proteomes" id="UP000237947">
    <property type="component" value="Chromosome"/>
</dbReference>
<evidence type="ECO:0000256" key="3">
    <source>
        <dbReference type="ARBA" id="ARBA00007653"/>
    </source>
</evidence>
<dbReference type="PROSITE" id="PS01280">
    <property type="entry name" value="GIDA_1"/>
    <property type="match status" value="1"/>
</dbReference>
<evidence type="ECO:0000256" key="12">
    <source>
        <dbReference type="HAMAP-Rule" id="MF_00129"/>
    </source>
</evidence>
<dbReference type="PANTHER" id="PTHR11806:SF0">
    <property type="entry name" value="PROTEIN MTO1 HOMOLOG, MITOCHONDRIAL"/>
    <property type="match status" value="1"/>
</dbReference>
<comment type="subunit">
    <text evidence="10 12">Homodimer. Heterotetramer of two MnmE and two MnmG subunits.</text>
</comment>